<evidence type="ECO:0000313" key="6">
    <source>
        <dbReference type="EMBL" id="KAF7130027.1"/>
    </source>
</evidence>
<proteinExistence type="predicted"/>
<dbReference type="PANTHER" id="PTHR31973:SF187">
    <property type="entry name" value="MUTATOR TRANSPOSASE MUDRA PROTEIN"/>
    <property type="match status" value="1"/>
</dbReference>
<keyword evidence="3" id="KW-0862">Zinc</keyword>
<accession>A0A834GBC1</accession>
<gene>
    <name evidence="6" type="ORF">RHSIM_Rhsim10G0108100</name>
</gene>
<evidence type="ECO:0000256" key="3">
    <source>
        <dbReference type="ARBA" id="ARBA00022833"/>
    </source>
</evidence>
<dbReference type="OrthoDB" id="1415978at2759"/>
<dbReference type="InterPro" id="IPR004332">
    <property type="entry name" value="Transposase_MuDR"/>
</dbReference>
<dbReference type="InterPro" id="IPR006564">
    <property type="entry name" value="Znf_PMZ"/>
</dbReference>
<dbReference type="AlphaFoldDB" id="A0A834GBC1"/>
<keyword evidence="1" id="KW-0479">Metal-binding</keyword>
<evidence type="ECO:0000256" key="2">
    <source>
        <dbReference type="ARBA" id="ARBA00022771"/>
    </source>
</evidence>
<sequence length="761" mass="86229">MEYGCAAMATTPQKKLMCYCYSGGERMVNGDGVLGKYSGGVSEATIIEEGISFDELVTKVCSRMDISHDGKTLFYSTSRDKSKHLRIRDEDGVAMLFHLNDDEVDIYVQEDTVNHLPCNISSRESNLVSCSPSTGGGGSCSRSEGSLAVCHEMGLVPYSQQRGEDILTGDGQLFENPSLFKKAVILFSALNKFTFKYLDNSRSYYRLVCVIDGCPWKLTARSQGKSELIRVIKLNNEHLHTANDTASFKPRIRAKEMGMIFKDKLLVQPELLPRTICKDFELAFHSPLTYSQGWRTKERARKLISGPIPMTYHLVPWMCERLIQSIPNTRAVWTANVDGKFSQLFVAYGCSITGFLSGCRPMLFIDACFLTGPYRGSCLSAVAYDANDQLFPVAYSVVSSENYEDWLWFMKNLKETVGDKPIVLVTDRNISLVRAVKEVFGEEFNAWCVRHVKENFSKYANGKGLRGNPKSSALDLFTKIAYARDHRLYGVYMTKLFGVSPDLAKWVEDNGPQHWSNAFFRHRRWNKLYTNIAESFNNWILKLRDLDIIQFMKGHVTITSELLFRRKMEVTKWHPLPVGRNIDTKIQEIQLKSHGFTCRQTSPTEFLVYTGDWKSHAVNLHSRTCSCLLWQMKGIPCKHVVRAIQGTPYNIYNLVDPLFRVEAQLIIYTTVMSPVPLHDMPSSTDFVPHVNEIQFGCDLLDIATSSSTPMPALLPPVAKRPAGRPKKKRIESQFQNKQTIFCGLCHEPGHNRTTCKSPLLE</sequence>
<evidence type="ECO:0000313" key="7">
    <source>
        <dbReference type="Proteomes" id="UP000626092"/>
    </source>
</evidence>
<evidence type="ECO:0000256" key="1">
    <source>
        <dbReference type="ARBA" id="ARBA00022723"/>
    </source>
</evidence>
<feature type="domain" description="SWIM-type" evidence="5">
    <location>
        <begin position="616"/>
        <end position="648"/>
    </location>
</feature>
<evidence type="ECO:0000259" key="5">
    <source>
        <dbReference type="PROSITE" id="PS50966"/>
    </source>
</evidence>
<dbReference type="EMBL" id="WJXA01000010">
    <property type="protein sequence ID" value="KAF7130027.1"/>
    <property type="molecule type" value="Genomic_DNA"/>
</dbReference>
<evidence type="ECO:0000256" key="4">
    <source>
        <dbReference type="PROSITE-ProRule" id="PRU00325"/>
    </source>
</evidence>
<protein>
    <recommendedName>
        <fullName evidence="5">SWIM-type domain-containing protein</fullName>
    </recommendedName>
</protein>
<dbReference type="InterPro" id="IPR007527">
    <property type="entry name" value="Znf_SWIM"/>
</dbReference>
<dbReference type="Pfam" id="PF10551">
    <property type="entry name" value="MULE"/>
    <property type="match status" value="1"/>
</dbReference>
<dbReference type="SMART" id="SM00575">
    <property type="entry name" value="ZnF_PMZ"/>
    <property type="match status" value="1"/>
</dbReference>
<dbReference type="Pfam" id="PF04434">
    <property type="entry name" value="SWIM"/>
    <property type="match status" value="1"/>
</dbReference>
<reference evidence="6" key="1">
    <citation type="submission" date="2019-11" db="EMBL/GenBank/DDBJ databases">
        <authorList>
            <person name="Liu Y."/>
            <person name="Hou J."/>
            <person name="Li T.-Q."/>
            <person name="Guan C.-H."/>
            <person name="Wu X."/>
            <person name="Wu H.-Z."/>
            <person name="Ling F."/>
            <person name="Zhang R."/>
            <person name="Shi X.-G."/>
            <person name="Ren J.-P."/>
            <person name="Chen E.-F."/>
            <person name="Sun J.-M."/>
        </authorList>
    </citation>
    <scope>NUCLEOTIDE SEQUENCE</scope>
    <source>
        <strain evidence="6">Adult_tree_wgs_1</strain>
        <tissue evidence="6">Leaves</tissue>
    </source>
</reference>
<dbReference type="Proteomes" id="UP000626092">
    <property type="component" value="Unassembled WGS sequence"/>
</dbReference>
<dbReference type="InterPro" id="IPR018289">
    <property type="entry name" value="MULE_transposase_dom"/>
</dbReference>
<keyword evidence="2 4" id="KW-0863">Zinc-finger</keyword>
<dbReference type="PANTHER" id="PTHR31973">
    <property type="entry name" value="POLYPROTEIN, PUTATIVE-RELATED"/>
    <property type="match status" value="1"/>
</dbReference>
<dbReference type="GO" id="GO:0008270">
    <property type="term" value="F:zinc ion binding"/>
    <property type="evidence" value="ECO:0007669"/>
    <property type="project" value="UniProtKB-KW"/>
</dbReference>
<name>A0A834GBC1_RHOSS</name>
<comment type="caution">
    <text evidence="6">The sequence shown here is derived from an EMBL/GenBank/DDBJ whole genome shotgun (WGS) entry which is preliminary data.</text>
</comment>
<dbReference type="PROSITE" id="PS50966">
    <property type="entry name" value="ZF_SWIM"/>
    <property type="match status" value="1"/>
</dbReference>
<organism evidence="6 7">
    <name type="scientific">Rhododendron simsii</name>
    <name type="common">Sims's rhododendron</name>
    <dbReference type="NCBI Taxonomy" id="118357"/>
    <lineage>
        <taxon>Eukaryota</taxon>
        <taxon>Viridiplantae</taxon>
        <taxon>Streptophyta</taxon>
        <taxon>Embryophyta</taxon>
        <taxon>Tracheophyta</taxon>
        <taxon>Spermatophyta</taxon>
        <taxon>Magnoliopsida</taxon>
        <taxon>eudicotyledons</taxon>
        <taxon>Gunneridae</taxon>
        <taxon>Pentapetalae</taxon>
        <taxon>asterids</taxon>
        <taxon>Ericales</taxon>
        <taxon>Ericaceae</taxon>
        <taxon>Ericoideae</taxon>
        <taxon>Rhodoreae</taxon>
        <taxon>Rhododendron</taxon>
    </lineage>
</organism>
<keyword evidence="7" id="KW-1185">Reference proteome</keyword>
<dbReference type="Pfam" id="PF03108">
    <property type="entry name" value="DBD_Tnp_Mut"/>
    <property type="match status" value="1"/>
</dbReference>